<protein>
    <recommendedName>
        <fullName evidence="1">Protein FAR1-RELATED SEQUENCE</fullName>
    </recommendedName>
</protein>
<dbReference type="EMBL" id="SDMP01000013">
    <property type="protein sequence ID" value="RYR19410.1"/>
    <property type="molecule type" value="Genomic_DNA"/>
</dbReference>
<evidence type="ECO:0000256" key="1">
    <source>
        <dbReference type="RuleBase" id="RU367018"/>
    </source>
</evidence>
<dbReference type="GO" id="GO:0006355">
    <property type="term" value="P:regulation of DNA-templated transcription"/>
    <property type="evidence" value="ECO:0007669"/>
    <property type="project" value="UniProtKB-UniRule"/>
</dbReference>
<keyword evidence="1" id="KW-0479">Metal-binding</keyword>
<comment type="caution">
    <text evidence="4">The sequence shown here is derived from an EMBL/GenBank/DDBJ whole genome shotgun (WGS) entry which is preliminary data.</text>
</comment>
<organism evidence="4 5">
    <name type="scientific">Arachis hypogaea</name>
    <name type="common">Peanut</name>
    <dbReference type="NCBI Taxonomy" id="3818"/>
    <lineage>
        <taxon>Eukaryota</taxon>
        <taxon>Viridiplantae</taxon>
        <taxon>Streptophyta</taxon>
        <taxon>Embryophyta</taxon>
        <taxon>Tracheophyta</taxon>
        <taxon>Spermatophyta</taxon>
        <taxon>Magnoliopsida</taxon>
        <taxon>eudicotyledons</taxon>
        <taxon>Gunneridae</taxon>
        <taxon>Pentapetalae</taxon>
        <taxon>rosids</taxon>
        <taxon>fabids</taxon>
        <taxon>Fabales</taxon>
        <taxon>Fabaceae</taxon>
        <taxon>Papilionoideae</taxon>
        <taxon>50 kb inversion clade</taxon>
        <taxon>dalbergioids sensu lato</taxon>
        <taxon>Dalbergieae</taxon>
        <taxon>Pterocarpus clade</taxon>
        <taxon>Arachis</taxon>
    </lineage>
</organism>
<evidence type="ECO:0000259" key="3">
    <source>
        <dbReference type="Pfam" id="PF03101"/>
    </source>
</evidence>
<dbReference type="GO" id="GO:0008270">
    <property type="term" value="F:zinc ion binding"/>
    <property type="evidence" value="ECO:0007669"/>
    <property type="project" value="UniProtKB-UniRule"/>
</dbReference>
<comment type="subcellular location">
    <subcellularLocation>
        <location evidence="1">Nucleus</location>
    </subcellularLocation>
</comment>
<accession>A0A444ZYV4</accession>
<dbReference type="AlphaFoldDB" id="A0A444ZYV4"/>
<sequence length="474" mass="54055">MDDSSSDCQLNQGEVDYEFESNEVPELSCCGSGPLSVVDDQFVPKVGMTFTTLEDAGKFYRNYAKAAGFSTKVWRTNRKGNKIKNQLITCSREEKWKSKISPTEKTNPTASLNCSARIYIHTLKDVGAWIISKVVLDHSHPCCPSKAEMLKQHRELSMSIRRTIENNEEAGIRPSKTYQSFVAAAREACMPTTIHRWCIWHIMKKIPSKLNGYKGHADIEQEMSQVVWNSHSKDSFDRNWNDFLLNFGLVDNKEQAERESDAADFHTVIPCATKSSIEAQFQDVYTHQKFREVQAQFRGKANCITRLTNSALGYSVYEVGEQVSSSIFNKFVVTYDSVAAEVKFQCLLFESRGILCCHALSVLSFERVSQVSPRYILERWSKKVKRQHTHIKSSHDEPLLDPRSKRFDQLVFRSQNICEFASESEELTAILHRAYDNVMAEMESLKAKRKGTSSLSHEDANLESINELQSPPRI</sequence>
<reference evidence="4 5" key="1">
    <citation type="submission" date="2019-01" db="EMBL/GenBank/DDBJ databases">
        <title>Sequencing of cultivated peanut Arachis hypogaea provides insights into genome evolution and oil improvement.</title>
        <authorList>
            <person name="Chen X."/>
        </authorList>
    </citation>
    <scope>NUCLEOTIDE SEQUENCE [LARGE SCALE GENOMIC DNA]</scope>
    <source>
        <strain evidence="5">cv. Fuhuasheng</strain>
        <tissue evidence="4">Leaves</tissue>
    </source>
</reference>
<feature type="compositionally biased region" description="Polar residues" evidence="2">
    <location>
        <begin position="463"/>
        <end position="474"/>
    </location>
</feature>
<evidence type="ECO:0000313" key="4">
    <source>
        <dbReference type="EMBL" id="RYR19410.1"/>
    </source>
</evidence>
<dbReference type="GO" id="GO:0005634">
    <property type="term" value="C:nucleus"/>
    <property type="evidence" value="ECO:0007669"/>
    <property type="project" value="UniProtKB-SubCell"/>
</dbReference>
<gene>
    <name evidence="4" type="ORF">Ahy_B03g064179</name>
</gene>
<evidence type="ECO:0000256" key="2">
    <source>
        <dbReference type="SAM" id="MobiDB-lite"/>
    </source>
</evidence>
<feature type="region of interest" description="Disordered" evidence="2">
    <location>
        <begin position="449"/>
        <end position="474"/>
    </location>
</feature>
<keyword evidence="1" id="KW-0862">Zinc</keyword>
<feature type="domain" description="FAR1" evidence="3">
    <location>
        <begin position="58"/>
        <end position="143"/>
    </location>
</feature>
<keyword evidence="1" id="KW-0539">Nucleus</keyword>
<comment type="function">
    <text evidence="1">Putative transcription activator involved in regulating light control of development.</text>
</comment>
<dbReference type="InterPro" id="IPR031052">
    <property type="entry name" value="FHY3/FAR1"/>
</dbReference>
<dbReference type="Proteomes" id="UP000289738">
    <property type="component" value="Chromosome B03"/>
</dbReference>
<comment type="similarity">
    <text evidence="1">Belongs to the FHY3/FAR1 family.</text>
</comment>
<keyword evidence="1" id="KW-0863">Zinc-finger</keyword>
<dbReference type="Pfam" id="PF03101">
    <property type="entry name" value="FAR1"/>
    <property type="match status" value="1"/>
</dbReference>
<dbReference type="PANTHER" id="PTHR31669">
    <property type="entry name" value="PROTEIN FAR1-RELATED SEQUENCE 10-RELATED"/>
    <property type="match status" value="1"/>
</dbReference>
<evidence type="ECO:0000313" key="5">
    <source>
        <dbReference type="Proteomes" id="UP000289738"/>
    </source>
</evidence>
<proteinExistence type="inferred from homology"/>
<keyword evidence="5" id="KW-1185">Reference proteome</keyword>
<name>A0A444ZYV4_ARAHY</name>
<dbReference type="InterPro" id="IPR004330">
    <property type="entry name" value="FAR1_DNA_bnd_dom"/>
</dbReference>
<dbReference type="PANTHER" id="PTHR31669:SF283">
    <property type="entry name" value="PROTEIN FAR1-RELATED SEQUENCE"/>
    <property type="match status" value="1"/>
</dbReference>